<proteinExistence type="predicted"/>
<keyword evidence="2" id="KW-0472">Membrane</keyword>
<organism evidence="3 4">
    <name type="scientific">Prorocentrum cordatum</name>
    <dbReference type="NCBI Taxonomy" id="2364126"/>
    <lineage>
        <taxon>Eukaryota</taxon>
        <taxon>Sar</taxon>
        <taxon>Alveolata</taxon>
        <taxon>Dinophyceae</taxon>
        <taxon>Prorocentrales</taxon>
        <taxon>Prorocentraceae</taxon>
        <taxon>Prorocentrum</taxon>
    </lineage>
</organism>
<feature type="compositionally biased region" description="Polar residues" evidence="1">
    <location>
        <begin position="301"/>
        <end position="314"/>
    </location>
</feature>
<dbReference type="EMBL" id="CAUYUJ010014360">
    <property type="protein sequence ID" value="CAK0840212.1"/>
    <property type="molecule type" value="Genomic_DNA"/>
</dbReference>
<reference evidence="3" key="1">
    <citation type="submission" date="2023-10" db="EMBL/GenBank/DDBJ databases">
        <authorList>
            <person name="Chen Y."/>
            <person name="Shah S."/>
            <person name="Dougan E. K."/>
            <person name="Thang M."/>
            <person name="Chan C."/>
        </authorList>
    </citation>
    <scope>NUCLEOTIDE SEQUENCE [LARGE SCALE GENOMIC DNA]</scope>
</reference>
<protein>
    <submittedName>
        <fullName evidence="3">Uncharacterized protein</fullName>
    </submittedName>
</protein>
<keyword evidence="4" id="KW-1185">Reference proteome</keyword>
<dbReference type="InterPro" id="IPR045499">
    <property type="entry name" value="DUF6492"/>
</dbReference>
<evidence type="ECO:0000313" key="4">
    <source>
        <dbReference type="Proteomes" id="UP001189429"/>
    </source>
</evidence>
<feature type="compositionally biased region" description="Low complexity" evidence="1">
    <location>
        <begin position="256"/>
        <end position="270"/>
    </location>
</feature>
<feature type="non-terminal residue" evidence="3">
    <location>
        <position position="1"/>
    </location>
</feature>
<evidence type="ECO:0000256" key="2">
    <source>
        <dbReference type="SAM" id="Phobius"/>
    </source>
</evidence>
<accession>A0ABN9T586</accession>
<feature type="region of interest" description="Disordered" evidence="1">
    <location>
        <begin position="18"/>
        <end position="38"/>
    </location>
</feature>
<comment type="caution">
    <text evidence="3">The sequence shown here is derived from an EMBL/GenBank/DDBJ whole genome shotgun (WGS) entry which is preliminary data.</text>
</comment>
<feature type="transmembrane region" description="Helical" evidence="2">
    <location>
        <begin position="63"/>
        <end position="83"/>
    </location>
</feature>
<gene>
    <name evidence="3" type="ORF">PCOR1329_LOCUS35706</name>
</gene>
<dbReference type="Proteomes" id="UP001189429">
    <property type="component" value="Unassembled WGS sequence"/>
</dbReference>
<feature type="region of interest" description="Disordered" evidence="1">
    <location>
        <begin position="239"/>
        <end position="320"/>
    </location>
</feature>
<evidence type="ECO:0000313" key="3">
    <source>
        <dbReference type="EMBL" id="CAK0840212.1"/>
    </source>
</evidence>
<feature type="compositionally biased region" description="Polar residues" evidence="1">
    <location>
        <begin position="18"/>
        <end position="31"/>
    </location>
</feature>
<feature type="region of interest" description="Disordered" evidence="1">
    <location>
        <begin position="187"/>
        <end position="223"/>
    </location>
</feature>
<sequence>PFWLKPCVAQEYSFASWNPSEPSMDRSSQPSPAEEGGHHRLLSPRIVTSEDEGHVCPRESQRWLGRLLPVLIGAAVLALLAVYTPRQFQTELRESLVVATQHALDGGPTAAAEAADAAQHALAEAPHAAAEAAKAAGYALEEGPHTVAEAAAAAQQALVEAPHAAAEVAGAAQHALAEGSRAVADAADAAQHALAEEHSPKPAADAAGAAHVGGGGPHARPGALAPLEQRARGEVAALTGAGAGSPGGERERHAHSSAGAGPASRSNASAQQEQRTSGEVTALTVARAGSPGGGERRPAHSNASEGQPSRSGSIRSDWGTRLTATTTTAITVTNTTTEPSTTTAQCNECAPAVRDRPDVVIPVFERDLCKLKVTAKSIVAHDPHGTLGKVFICWVSARSRWDFAGQLDEITQILEQRGDVEVLELQMGGVIGWLAQQSAKLKIASRVSSEYYVVLDAKNTLLRDLEPDTFFTPCNQGKIFGRYDIWDMPSEHKSWFWASAGVLGQQAMDWGKWPASVTPMVLHKQSTLDMLSMLGESPDFYTACSGGLCDRFRQKATEFTLYLVYAARIASFDCIHAIEERPWGNEIAASIWRNGGEGASEQVRAIAEHSDLNGRPLFFGSQAGALDGFQGTARFDILQNLFAIYENASLYEWASWDDMADCVIGQFDQ</sequence>
<dbReference type="Pfam" id="PF20102">
    <property type="entry name" value="DUF6492"/>
    <property type="match status" value="1"/>
</dbReference>
<feature type="compositionally biased region" description="Low complexity" evidence="1">
    <location>
        <begin position="201"/>
        <end position="210"/>
    </location>
</feature>
<keyword evidence="2" id="KW-0812">Transmembrane</keyword>
<name>A0ABN9T586_9DINO</name>
<evidence type="ECO:0000256" key="1">
    <source>
        <dbReference type="SAM" id="MobiDB-lite"/>
    </source>
</evidence>
<keyword evidence="2" id="KW-1133">Transmembrane helix</keyword>